<comment type="subcellular location">
    <subcellularLocation>
        <location evidence="1">Nucleus</location>
    </subcellularLocation>
</comment>
<keyword evidence="7 15" id="KW-0819">tRNA processing</keyword>
<evidence type="ECO:0000256" key="5">
    <source>
        <dbReference type="ARBA" id="ARBA00022679"/>
    </source>
</evidence>
<comment type="catalytic activity">
    <reaction evidence="11">
        <text>guanosine(26) in tRNA + 2 S-adenosyl-L-methionine = N(2)-dimethylguanosine(26) in tRNA + 2 S-adenosyl-L-homocysteine + 2 H(+)</text>
        <dbReference type="Rhea" id="RHEA:43140"/>
        <dbReference type="Rhea" id="RHEA-COMP:10359"/>
        <dbReference type="Rhea" id="RHEA-COMP:10360"/>
        <dbReference type="ChEBI" id="CHEBI:15378"/>
        <dbReference type="ChEBI" id="CHEBI:57856"/>
        <dbReference type="ChEBI" id="CHEBI:59789"/>
        <dbReference type="ChEBI" id="CHEBI:74269"/>
        <dbReference type="ChEBI" id="CHEBI:74513"/>
        <dbReference type="EC" id="2.1.1.216"/>
    </reaction>
</comment>
<keyword evidence="16" id="KW-0175">Coiled coil</keyword>
<dbReference type="Pfam" id="PF09766">
    <property type="entry name" value="FmiP_Thoc5"/>
    <property type="match status" value="1"/>
</dbReference>
<dbReference type="Gene3D" id="3.40.50.150">
    <property type="entry name" value="Vaccinia Virus protein VP39"/>
    <property type="match status" value="1"/>
</dbReference>
<dbReference type="InterPro" id="IPR019163">
    <property type="entry name" value="THO_Thoc5"/>
</dbReference>
<evidence type="ECO:0000256" key="2">
    <source>
        <dbReference type="ARBA" id="ARBA00008044"/>
    </source>
</evidence>
<evidence type="ECO:0000256" key="13">
    <source>
        <dbReference type="ARBA" id="ARBA00082896"/>
    </source>
</evidence>
<keyword evidence="9" id="KW-0539">Nucleus</keyword>
<evidence type="ECO:0000256" key="10">
    <source>
        <dbReference type="ARBA" id="ARBA00039099"/>
    </source>
</evidence>
<dbReference type="GO" id="GO:0000049">
    <property type="term" value="F:tRNA binding"/>
    <property type="evidence" value="ECO:0007669"/>
    <property type="project" value="UniProtKB-UniRule"/>
</dbReference>
<feature type="coiled-coil region" evidence="16">
    <location>
        <begin position="700"/>
        <end position="727"/>
    </location>
</feature>
<dbReference type="GO" id="GO:0160104">
    <property type="term" value="F:tRNA (guanine(26)-N2)-dimethyltransferase activity"/>
    <property type="evidence" value="ECO:0007669"/>
    <property type="project" value="UniProtKB-EC"/>
</dbReference>
<feature type="region of interest" description="Disordered" evidence="17">
    <location>
        <begin position="486"/>
        <end position="516"/>
    </location>
</feature>
<keyword evidence="3 15" id="KW-0820">tRNA-binding</keyword>
<evidence type="ECO:0000313" key="19">
    <source>
        <dbReference type="Proteomes" id="UP001143981"/>
    </source>
</evidence>
<feature type="compositionally biased region" description="Basic and acidic residues" evidence="17">
    <location>
        <begin position="781"/>
        <end position="796"/>
    </location>
</feature>
<evidence type="ECO:0000256" key="6">
    <source>
        <dbReference type="ARBA" id="ARBA00022691"/>
    </source>
</evidence>
<dbReference type="PANTHER" id="PTHR10631">
    <property type="entry name" value="N 2 ,N 2 -DIMETHYLGUANOSINE TRNA METHYLTRANSFERASE"/>
    <property type="match status" value="1"/>
</dbReference>
<dbReference type="FunFam" id="3.40.50.150:FF:000051">
    <property type="entry name" value="tRNA (guanine(26)-N(2))-dimethyltransferase"/>
    <property type="match status" value="1"/>
</dbReference>
<comment type="similarity">
    <text evidence="2">Belongs to the THOC5 family.</text>
</comment>
<evidence type="ECO:0000256" key="16">
    <source>
        <dbReference type="SAM" id="Coils"/>
    </source>
</evidence>
<evidence type="ECO:0000256" key="14">
    <source>
        <dbReference type="ARBA" id="ARBA00083299"/>
    </source>
</evidence>
<evidence type="ECO:0000256" key="17">
    <source>
        <dbReference type="SAM" id="MobiDB-lite"/>
    </source>
</evidence>
<dbReference type="NCBIfam" id="TIGR00308">
    <property type="entry name" value="TRM1"/>
    <property type="match status" value="1"/>
</dbReference>
<dbReference type="Pfam" id="PF02005">
    <property type="entry name" value="TRM"/>
    <property type="match status" value="1"/>
</dbReference>
<dbReference type="GO" id="GO:0002940">
    <property type="term" value="P:tRNA N2-guanine methylation"/>
    <property type="evidence" value="ECO:0007669"/>
    <property type="project" value="TreeGrafter"/>
</dbReference>
<keyword evidence="5 15" id="KW-0808">Transferase</keyword>
<name>A0A9W7YJH7_9FUNG</name>
<dbReference type="SUPFAM" id="SSF53335">
    <property type="entry name" value="S-adenosyl-L-methionine-dependent methyltransferases"/>
    <property type="match status" value="1"/>
</dbReference>
<dbReference type="PROSITE" id="PS51626">
    <property type="entry name" value="SAM_MT_TRM1"/>
    <property type="match status" value="1"/>
</dbReference>
<accession>A0A9W7YJH7</accession>
<sequence length="804" mass="87716">MADEHAPAAYAVEDYQQITEGQATILFPKNNEVFYNPVQEFNRDMSIAAIKTWRDVTMEARMARFARSESPKKVAPPTTFTILEALAASGLRSVRYAKEIEGIDHIVANDLLEDAAESIRRNAHYNAVSPQLLRANRGDAITFMYAQRDQKRFDVVDLDPYGSAAPFIDGAIHAAARGGLLCVTCTDLAILASNKDPETCYAKYSGNPLRSEFCHELALRLVIHSLQQAANRQRRYIEPLLSCSIDFYVRVFVRVHDSPLMVKSVASQSGPVYHCGYCGSYAAQPLGAIVQGSGSNLKYRVARGPPVDRTCANCNSALEIGGPCWLGPLHNRDFVQRMYDGVSKAGASVYGTQPRMKGMLKVILEELEDAPFHYTISKLSAAVRTTCPPLVKVNSALLNAGFRVSGSHTAQGSIKTDAPPAAVWDVMRALVHEAGRSPRIQPGSPAEKILEKDIATAVSFATHKDATPESRRISLVRYQVNPEKFWGPKARHTEAPKEKRKQPPNHGQHPSDADAAIAPDSADAADADMDTDAKKPKTDRVDMPVAAGANVAIDAAAAEIGALCDSVESIAGSVVAAQAEKLVISSDSEQRLVNRVTSTFVRLRQLHRQLSEDKAALAASVDGLKQGTDSLALQLENKLREVAYIQREIESTNTLETIYQDIDLIPKEEFLAAAPDEYRTDIDTPHKLMLARLRYEIRQRDILVEARDRARAQRDELREAKRRRIERLEKVDGHLQSYVKSASLLGKTLSVGIGAGDGSAAVPPSDAPGDDAKAAAGDGDEDRKGPDTPRPTRGDSSRAGTPRV</sequence>
<evidence type="ECO:0000256" key="3">
    <source>
        <dbReference type="ARBA" id="ARBA00022555"/>
    </source>
</evidence>
<comment type="similarity">
    <text evidence="15">Belongs to the class I-like SAM-binding methyltransferase superfamily. Trm1 family.</text>
</comment>
<dbReference type="InterPro" id="IPR029063">
    <property type="entry name" value="SAM-dependent_MTases_sf"/>
</dbReference>
<evidence type="ECO:0000256" key="4">
    <source>
        <dbReference type="ARBA" id="ARBA00022603"/>
    </source>
</evidence>
<dbReference type="AlphaFoldDB" id="A0A9W7YJH7"/>
<evidence type="ECO:0000256" key="1">
    <source>
        <dbReference type="ARBA" id="ARBA00004123"/>
    </source>
</evidence>
<dbReference type="EMBL" id="JANBOI010000024">
    <property type="protein sequence ID" value="KAJ1735499.1"/>
    <property type="molecule type" value="Genomic_DNA"/>
</dbReference>
<organism evidence="18 19">
    <name type="scientific">Coemansia biformis</name>
    <dbReference type="NCBI Taxonomy" id="1286918"/>
    <lineage>
        <taxon>Eukaryota</taxon>
        <taxon>Fungi</taxon>
        <taxon>Fungi incertae sedis</taxon>
        <taxon>Zoopagomycota</taxon>
        <taxon>Kickxellomycotina</taxon>
        <taxon>Kickxellomycetes</taxon>
        <taxon>Kickxellales</taxon>
        <taxon>Kickxellaceae</taxon>
        <taxon>Coemansia</taxon>
    </lineage>
</organism>
<dbReference type="PANTHER" id="PTHR10631:SF3">
    <property type="entry name" value="TRNA (GUANINE(26)-N(2))-DIMETHYLTRANSFERASE"/>
    <property type="match status" value="1"/>
</dbReference>
<evidence type="ECO:0000256" key="7">
    <source>
        <dbReference type="ARBA" id="ARBA00022694"/>
    </source>
</evidence>
<evidence type="ECO:0000256" key="11">
    <source>
        <dbReference type="ARBA" id="ARBA00051897"/>
    </source>
</evidence>
<dbReference type="OrthoDB" id="6349953at2759"/>
<dbReference type="EC" id="2.1.1.216" evidence="10"/>
<dbReference type="Proteomes" id="UP001143981">
    <property type="component" value="Unassembled WGS sequence"/>
</dbReference>
<gene>
    <name evidence="18" type="primary">TRM1</name>
    <name evidence="18" type="ORF">LPJ61_000525</name>
</gene>
<proteinExistence type="inferred from homology"/>
<keyword evidence="8 15" id="KW-0694">RNA-binding</keyword>
<keyword evidence="19" id="KW-1185">Reference proteome</keyword>
<evidence type="ECO:0000256" key="15">
    <source>
        <dbReference type="PROSITE-ProRule" id="PRU00958"/>
    </source>
</evidence>
<dbReference type="GO" id="GO:0005634">
    <property type="term" value="C:nucleus"/>
    <property type="evidence" value="ECO:0007669"/>
    <property type="project" value="UniProtKB-SubCell"/>
</dbReference>
<evidence type="ECO:0000256" key="12">
    <source>
        <dbReference type="ARBA" id="ARBA00077143"/>
    </source>
</evidence>
<evidence type="ECO:0000313" key="18">
    <source>
        <dbReference type="EMBL" id="KAJ1735499.1"/>
    </source>
</evidence>
<feature type="region of interest" description="Disordered" evidence="17">
    <location>
        <begin position="754"/>
        <end position="804"/>
    </location>
</feature>
<dbReference type="InterPro" id="IPR002905">
    <property type="entry name" value="Trm1"/>
</dbReference>
<comment type="caution">
    <text evidence="18">The sequence shown here is derived from an EMBL/GenBank/DDBJ whole genome shotgun (WGS) entry which is preliminary data.</text>
</comment>
<evidence type="ECO:0000256" key="9">
    <source>
        <dbReference type="ARBA" id="ARBA00023242"/>
    </source>
</evidence>
<dbReference type="Gene3D" id="3.30.56.70">
    <property type="entry name" value="N2,N2-dimethylguanosine tRNA methyltransferase, C-terminal domain"/>
    <property type="match status" value="1"/>
</dbReference>
<keyword evidence="6 15" id="KW-0949">S-adenosyl-L-methionine</keyword>
<reference evidence="18" key="1">
    <citation type="submission" date="2022-07" db="EMBL/GenBank/DDBJ databases">
        <title>Phylogenomic reconstructions and comparative analyses of Kickxellomycotina fungi.</title>
        <authorList>
            <person name="Reynolds N.K."/>
            <person name="Stajich J.E."/>
            <person name="Barry K."/>
            <person name="Grigoriev I.V."/>
            <person name="Crous P."/>
            <person name="Smith M.E."/>
        </authorList>
    </citation>
    <scope>NUCLEOTIDE SEQUENCE</scope>
    <source>
        <strain evidence="18">BCRC 34381</strain>
    </source>
</reference>
<keyword evidence="4 15" id="KW-0489">Methyltransferase</keyword>
<dbReference type="FunFam" id="3.30.56.70:FF:000001">
    <property type="entry name" value="tRNA (guanine(26)-N(2))-dimethyltransferase"/>
    <property type="match status" value="1"/>
</dbReference>
<evidence type="ECO:0000256" key="8">
    <source>
        <dbReference type="ARBA" id="ARBA00022884"/>
    </source>
</evidence>
<dbReference type="InterPro" id="IPR042296">
    <property type="entry name" value="tRNA_met_Trm1_C"/>
</dbReference>
<protein>
    <recommendedName>
        <fullName evidence="10">tRNA (guanine(26)-N(2))-dimethyltransferase</fullName>
        <ecNumber evidence="10">2.1.1.216</ecNumber>
    </recommendedName>
    <alternativeName>
        <fullName evidence="13">tRNA 2,2-dimethylguanosine-26 methyltransferase</fullName>
    </alternativeName>
    <alternativeName>
        <fullName evidence="12">tRNA(guanine-26,N(2)-N(2)) methyltransferase</fullName>
    </alternativeName>
    <alternativeName>
        <fullName evidence="14">tRNA(m(2,2)G26)dimethyltransferase</fullName>
    </alternativeName>
</protein>